<dbReference type="Gene3D" id="3.40.50.300">
    <property type="entry name" value="P-loop containing nucleotide triphosphate hydrolases"/>
    <property type="match status" value="1"/>
</dbReference>
<evidence type="ECO:0000256" key="2">
    <source>
        <dbReference type="ARBA" id="ARBA00009776"/>
    </source>
</evidence>
<evidence type="ECO:0000256" key="5">
    <source>
        <dbReference type="ARBA" id="ARBA00022679"/>
    </source>
</evidence>
<dbReference type="PROSITE" id="PS01331">
    <property type="entry name" value="THYMIDYLATE_KINASE"/>
    <property type="match status" value="1"/>
</dbReference>
<keyword evidence="9" id="KW-0067">ATP-binding</keyword>
<comment type="similarity">
    <text evidence="2">Belongs to the thymidylate kinase family.</text>
</comment>
<evidence type="ECO:0000256" key="8">
    <source>
        <dbReference type="ARBA" id="ARBA00022777"/>
    </source>
</evidence>
<evidence type="ECO:0000313" key="11">
    <source>
        <dbReference type="EMBL" id="OJT15372.1"/>
    </source>
</evidence>
<evidence type="ECO:0000313" key="12">
    <source>
        <dbReference type="Proteomes" id="UP000184267"/>
    </source>
</evidence>
<comment type="pathway">
    <text evidence="1">Pyrimidine metabolism; dTTP biosynthesis.</text>
</comment>
<dbReference type="PANTHER" id="PTHR10344:SF1">
    <property type="entry name" value="THYMIDYLATE KINASE"/>
    <property type="match status" value="1"/>
</dbReference>
<dbReference type="GO" id="GO:0005829">
    <property type="term" value="C:cytosol"/>
    <property type="evidence" value="ECO:0007669"/>
    <property type="project" value="TreeGrafter"/>
</dbReference>
<gene>
    <name evidence="11" type="ORF">TRAPUB_8082</name>
</gene>
<dbReference type="EC" id="2.7.4.9" evidence="3"/>
<evidence type="ECO:0000259" key="10">
    <source>
        <dbReference type="Pfam" id="PF02223"/>
    </source>
</evidence>
<dbReference type="GO" id="GO:0005524">
    <property type="term" value="F:ATP binding"/>
    <property type="evidence" value="ECO:0007669"/>
    <property type="project" value="UniProtKB-KW"/>
</dbReference>
<dbReference type="GO" id="GO:0006235">
    <property type="term" value="P:dTTP biosynthetic process"/>
    <property type="evidence" value="ECO:0007669"/>
    <property type="project" value="TreeGrafter"/>
</dbReference>
<evidence type="ECO:0000256" key="1">
    <source>
        <dbReference type="ARBA" id="ARBA00004992"/>
    </source>
</evidence>
<dbReference type="GO" id="GO:0006233">
    <property type="term" value="P:dTDP biosynthetic process"/>
    <property type="evidence" value="ECO:0007669"/>
    <property type="project" value="InterPro"/>
</dbReference>
<dbReference type="InterPro" id="IPR018094">
    <property type="entry name" value="Thymidylate_kinase"/>
</dbReference>
<dbReference type="InterPro" id="IPR039430">
    <property type="entry name" value="Thymidylate_kin-like_dom"/>
</dbReference>
<reference evidence="11 12" key="1">
    <citation type="submission" date="2016-10" db="EMBL/GenBank/DDBJ databases">
        <title>Genome sequence of the basidiomycete white-rot fungus Trametes pubescens.</title>
        <authorList>
            <person name="Makela M.R."/>
            <person name="Granchi Z."/>
            <person name="Peng M."/>
            <person name="De Vries R.P."/>
            <person name="Grigoriev I."/>
            <person name="Riley R."/>
            <person name="Hilden K."/>
        </authorList>
    </citation>
    <scope>NUCLEOTIDE SEQUENCE [LARGE SCALE GENOMIC DNA]</scope>
    <source>
        <strain evidence="11 12">FBCC735</strain>
    </source>
</reference>
<dbReference type="FunFam" id="3.40.50.300:FF:000679">
    <property type="entry name" value="Thymidylate kinase"/>
    <property type="match status" value="1"/>
</dbReference>
<organism evidence="11 12">
    <name type="scientific">Trametes pubescens</name>
    <name type="common">White-rot fungus</name>
    <dbReference type="NCBI Taxonomy" id="154538"/>
    <lineage>
        <taxon>Eukaryota</taxon>
        <taxon>Fungi</taxon>
        <taxon>Dikarya</taxon>
        <taxon>Basidiomycota</taxon>
        <taxon>Agaricomycotina</taxon>
        <taxon>Agaricomycetes</taxon>
        <taxon>Polyporales</taxon>
        <taxon>Polyporaceae</taxon>
        <taxon>Trametes</taxon>
    </lineage>
</organism>
<feature type="domain" description="Thymidylate kinase-like" evidence="10">
    <location>
        <begin position="13"/>
        <end position="196"/>
    </location>
</feature>
<dbReference type="Pfam" id="PF02223">
    <property type="entry name" value="Thymidylate_kin"/>
    <property type="match status" value="1"/>
</dbReference>
<protein>
    <recommendedName>
        <fullName evidence="4">Thymidylate kinase</fullName>
        <ecNumber evidence="3">2.7.4.9</ecNumber>
    </recommendedName>
</protein>
<dbReference type="InterPro" id="IPR018095">
    <property type="entry name" value="Thymidylate_kin_CS"/>
</dbReference>
<evidence type="ECO:0000256" key="3">
    <source>
        <dbReference type="ARBA" id="ARBA00012980"/>
    </source>
</evidence>
<keyword evidence="8 11" id="KW-0418">Kinase</keyword>
<proteinExistence type="inferred from homology"/>
<dbReference type="EMBL" id="MNAD01000174">
    <property type="protein sequence ID" value="OJT15372.1"/>
    <property type="molecule type" value="Genomic_DNA"/>
</dbReference>
<dbReference type="Proteomes" id="UP000184267">
    <property type="component" value="Unassembled WGS sequence"/>
</dbReference>
<evidence type="ECO:0000256" key="9">
    <source>
        <dbReference type="ARBA" id="ARBA00022840"/>
    </source>
</evidence>
<comment type="caution">
    <text evidence="11">The sequence shown here is derived from an EMBL/GenBank/DDBJ whole genome shotgun (WGS) entry which is preliminary data.</text>
</comment>
<dbReference type="PANTHER" id="PTHR10344">
    <property type="entry name" value="THYMIDYLATE KINASE"/>
    <property type="match status" value="1"/>
</dbReference>
<dbReference type="OMA" id="YWHQFDA"/>
<keyword evidence="5" id="KW-0808">Transferase</keyword>
<evidence type="ECO:0000256" key="7">
    <source>
        <dbReference type="ARBA" id="ARBA00022741"/>
    </source>
</evidence>
<evidence type="ECO:0000256" key="6">
    <source>
        <dbReference type="ARBA" id="ARBA00022727"/>
    </source>
</evidence>
<keyword evidence="6" id="KW-0545">Nucleotide biosynthesis</keyword>
<dbReference type="GO" id="GO:0004798">
    <property type="term" value="F:dTMP kinase activity"/>
    <property type="evidence" value="ECO:0007669"/>
    <property type="project" value="UniProtKB-EC"/>
</dbReference>
<dbReference type="STRING" id="154538.A0A1M2W6H3"/>
<dbReference type="HAMAP" id="MF_00165">
    <property type="entry name" value="Thymidylate_kinase"/>
    <property type="match status" value="1"/>
</dbReference>
<dbReference type="InterPro" id="IPR027417">
    <property type="entry name" value="P-loop_NTPase"/>
</dbReference>
<dbReference type="SUPFAM" id="SSF52540">
    <property type="entry name" value="P-loop containing nucleoside triphosphate hydrolases"/>
    <property type="match status" value="1"/>
</dbReference>
<dbReference type="GO" id="GO:0006227">
    <property type="term" value="P:dUDP biosynthetic process"/>
    <property type="evidence" value="ECO:0007669"/>
    <property type="project" value="TreeGrafter"/>
</dbReference>
<keyword evidence="7" id="KW-0547">Nucleotide-binding</keyword>
<dbReference type="CDD" id="cd01672">
    <property type="entry name" value="TMPK"/>
    <property type="match status" value="1"/>
</dbReference>
<dbReference type="NCBIfam" id="TIGR00041">
    <property type="entry name" value="DTMP_kinase"/>
    <property type="match status" value="1"/>
</dbReference>
<dbReference type="GO" id="GO:0004550">
    <property type="term" value="F:nucleoside diphosphate kinase activity"/>
    <property type="evidence" value="ECO:0007669"/>
    <property type="project" value="TreeGrafter"/>
</dbReference>
<accession>A0A1M2W6H3</accession>
<dbReference type="OrthoDB" id="425602at2759"/>
<dbReference type="GO" id="GO:0005634">
    <property type="term" value="C:nucleus"/>
    <property type="evidence" value="ECO:0007669"/>
    <property type="project" value="TreeGrafter"/>
</dbReference>
<sequence>MPERKPRGAFIVVEGLDRSGKSTQVALLEQRFKAEGRPVRLAKFPDRATPIGKMIDAYLRSQSEMDDHAVHLLFSANRWELAQSIIDSLNAGTTVICDRYAFSGIAFSAAKNKPGMSYEWCRAPDIGLPAPDLTLFLDVSPEKARERGGFGAERYENADMQERVQHVFERIGVEMGDGSRWFAVDADQEQGAVTDELWMRIQPHAQGTERPIQRLWEELDERVRNSHLYI</sequence>
<name>A0A1M2W6H3_TRAPU</name>
<keyword evidence="12" id="KW-1185">Reference proteome</keyword>
<dbReference type="AlphaFoldDB" id="A0A1M2W6H3"/>
<evidence type="ECO:0000256" key="4">
    <source>
        <dbReference type="ARBA" id="ARBA00017144"/>
    </source>
</evidence>